<feature type="compositionally biased region" description="Low complexity" evidence="3">
    <location>
        <begin position="446"/>
        <end position="460"/>
    </location>
</feature>
<evidence type="ECO:0000313" key="7">
    <source>
        <dbReference type="Proteomes" id="UP001295684"/>
    </source>
</evidence>
<dbReference type="InterPro" id="IPR006671">
    <property type="entry name" value="Cyclin_N"/>
</dbReference>
<organism evidence="6 7">
    <name type="scientific">Euplotes crassus</name>
    <dbReference type="NCBI Taxonomy" id="5936"/>
    <lineage>
        <taxon>Eukaryota</taxon>
        <taxon>Sar</taxon>
        <taxon>Alveolata</taxon>
        <taxon>Ciliophora</taxon>
        <taxon>Intramacronucleata</taxon>
        <taxon>Spirotrichea</taxon>
        <taxon>Hypotrichia</taxon>
        <taxon>Euplotida</taxon>
        <taxon>Euplotidae</taxon>
        <taxon>Moneuplotes</taxon>
    </lineage>
</organism>
<comment type="caution">
    <text evidence="6">The sequence shown here is derived from an EMBL/GenBank/DDBJ whole genome shotgun (WGS) entry which is preliminary data.</text>
</comment>
<evidence type="ECO:0000256" key="2">
    <source>
        <dbReference type="RuleBase" id="RU000383"/>
    </source>
</evidence>
<feature type="region of interest" description="Disordered" evidence="3">
    <location>
        <begin position="326"/>
        <end position="413"/>
    </location>
</feature>
<dbReference type="InterPro" id="IPR039361">
    <property type="entry name" value="Cyclin"/>
</dbReference>
<feature type="compositionally biased region" description="Polar residues" evidence="3">
    <location>
        <begin position="366"/>
        <end position="377"/>
    </location>
</feature>
<feature type="region of interest" description="Disordered" evidence="3">
    <location>
        <begin position="430"/>
        <end position="522"/>
    </location>
</feature>
<comment type="similarity">
    <text evidence="2">Belongs to the cyclin family.</text>
</comment>
<evidence type="ECO:0000313" key="6">
    <source>
        <dbReference type="EMBL" id="CAI2386877.1"/>
    </source>
</evidence>
<dbReference type="AlphaFoldDB" id="A0AAD1Y969"/>
<feature type="region of interest" description="Disordered" evidence="3">
    <location>
        <begin position="619"/>
        <end position="655"/>
    </location>
</feature>
<feature type="domain" description="Cyclin C-terminal" evidence="5">
    <location>
        <begin position="210"/>
        <end position="364"/>
    </location>
</feature>
<dbReference type="InterPro" id="IPR004367">
    <property type="entry name" value="Cyclin_C-dom"/>
</dbReference>
<dbReference type="SMART" id="SM00385">
    <property type="entry name" value="CYCLIN"/>
    <property type="match status" value="2"/>
</dbReference>
<keyword evidence="1 2" id="KW-0195">Cyclin</keyword>
<evidence type="ECO:0000256" key="3">
    <source>
        <dbReference type="SAM" id="MobiDB-lite"/>
    </source>
</evidence>
<feature type="domain" description="Cyclin-like" evidence="4">
    <location>
        <begin position="109"/>
        <end position="201"/>
    </location>
</feature>
<evidence type="ECO:0000259" key="4">
    <source>
        <dbReference type="SMART" id="SM00385"/>
    </source>
</evidence>
<dbReference type="Proteomes" id="UP001295684">
    <property type="component" value="Unassembled WGS sequence"/>
</dbReference>
<proteinExistence type="inferred from homology"/>
<accession>A0AAD1Y969</accession>
<dbReference type="Pfam" id="PF00134">
    <property type="entry name" value="Cyclin_N"/>
    <property type="match status" value="1"/>
</dbReference>
<keyword evidence="7" id="KW-1185">Reference proteome</keyword>
<reference evidence="6" key="1">
    <citation type="submission" date="2023-07" db="EMBL/GenBank/DDBJ databases">
        <authorList>
            <consortium name="AG Swart"/>
            <person name="Singh M."/>
            <person name="Singh A."/>
            <person name="Seah K."/>
            <person name="Emmerich C."/>
        </authorList>
    </citation>
    <scope>NUCLEOTIDE SEQUENCE</scope>
    <source>
        <strain evidence="6">DP1</strain>
    </source>
</reference>
<dbReference type="Pfam" id="PF02984">
    <property type="entry name" value="Cyclin_C"/>
    <property type="match status" value="1"/>
</dbReference>
<feature type="compositionally biased region" description="Low complexity" evidence="3">
    <location>
        <begin position="505"/>
        <end position="516"/>
    </location>
</feature>
<dbReference type="SUPFAM" id="SSF47954">
    <property type="entry name" value="Cyclin-like"/>
    <property type="match status" value="2"/>
</dbReference>
<evidence type="ECO:0008006" key="8">
    <source>
        <dbReference type="Google" id="ProtNLM"/>
    </source>
</evidence>
<dbReference type="InterPro" id="IPR036915">
    <property type="entry name" value="Cyclin-like_sf"/>
</dbReference>
<feature type="compositionally biased region" description="Polar residues" evidence="3">
    <location>
        <begin position="620"/>
        <end position="629"/>
    </location>
</feature>
<evidence type="ECO:0000259" key="5">
    <source>
        <dbReference type="SMART" id="SM01332"/>
    </source>
</evidence>
<dbReference type="EMBL" id="CAMPGE010029410">
    <property type="protein sequence ID" value="CAI2386877.1"/>
    <property type="molecule type" value="Genomic_DNA"/>
</dbReference>
<dbReference type="CDD" id="cd20529">
    <property type="entry name" value="CYCLIN_CCNJ-like_rpt2"/>
    <property type="match status" value="1"/>
</dbReference>
<feature type="compositionally biased region" description="Basic residues" evidence="3">
    <location>
        <begin position="351"/>
        <end position="363"/>
    </location>
</feature>
<dbReference type="PANTHER" id="PTHR10177">
    <property type="entry name" value="CYCLINS"/>
    <property type="match status" value="1"/>
</dbReference>
<sequence>MYHTEGSTMNLLSTNATTPNKIYQDHNDDECGHKCLVKSHRQLNCQECGLYIPQMKCGVQVYTLRDPKTSFYAEIELGDALDQMKTIMDINRVYNPKPNYLKYRRFVVDWMCEIGETIKLSFTTIHHATALMDTFFSRVKDMETSKEGKEFLQLVALTSIFISAKFCEKDSRGPTACNIAHLTRGQYSEKQILNCERDMLMVNHWLLHFATPADFLLLFLNQGVVYSNDEILEDRDSDSGEKVSIETAKYVKGYAEFFVDLCLQEYEFQKYDSHTIACAVILASRRVVKMRKVWNSEFDQLFDADRKEVELCAREIYKFYLASFPQNRSSDSSKKSSKSGRKSLKNEEKHKSRKSCNASKKKTEKTATIRQRSNSIKQHLCRIDSKPSTATKSRAYCKKPSIPERSKERVPMTRVASYCKGYSKTLREKSLNGSVDSPDKQLATGNSLYKNSSSKNKSSLRMYKATDIKRSGIPRPALYSNTRRNDSVSRNGKMDKKRSGKLNFSSSSLEKSSKTSCNPNTSSYKKISQIASYSNMALSRDKRATGDILKKYRPSLKVKMSKSKIYSTIDTQNNLTRTNSSFRIINSKSRNPSQRKIADNSKNFRSMSNLKLAMNKPVTHHNSSMTRCKNSGGRLNIDSISHNRSYGRHYPDTLQ</sequence>
<name>A0AAD1Y969_EUPCR</name>
<dbReference type="Gene3D" id="1.10.472.10">
    <property type="entry name" value="Cyclin-like"/>
    <property type="match status" value="2"/>
</dbReference>
<protein>
    <recommendedName>
        <fullName evidence="8">Cyclin-like domain-containing protein</fullName>
    </recommendedName>
</protein>
<evidence type="ECO:0000256" key="1">
    <source>
        <dbReference type="ARBA" id="ARBA00023127"/>
    </source>
</evidence>
<gene>
    <name evidence="6" type="ORF">ECRASSUSDP1_LOCUS28502</name>
</gene>
<dbReference type="SMART" id="SM01332">
    <property type="entry name" value="Cyclin_C"/>
    <property type="match status" value="1"/>
</dbReference>
<dbReference type="InterPro" id="IPR013763">
    <property type="entry name" value="Cyclin-like_dom"/>
</dbReference>
<feature type="domain" description="Cyclin-like" evidence="4">
    <location>
        <begin position="214"/>
        <end position="318"/>
    </location>
</feature>
<feature type="compositionally biased region" description="Basic and acidic residues" evidence="3">
    <location>
        <begin position="401"/>
        <end position="411"/>
    </location>
</feature>